<dbReference type="InterPro" id="IPR013855">
    <property type="entry name" value="Cdc37_N_dom"/>
</dbReference>
<accession>A0ABQ7HZK8</accession>
<sequence length="209" mass="24560">MTLAYDSDVSSASSEEVHPNIDERSFKKWKTEQKKMERKRKIQRIQEIEALPSTPELEEERLRLIEEIKPKIREVCPAQTTFGSEIKKELPKEKNDDEIDYSNELEFLINYNEVEDFIELLDNRPTLDINKFEEFVLFNLSANIKEGNDEAGVIISKISIYVKYAKEHGKTFLMTLMNSLNSSKERKNNFIKECKKHYLEAKEAILSLY</sequence>
<evidence type="ECO:0000256" key="1">
    <source>
        <dbReference type="SAM" id="MobiDB-lite"/>
    </source>
</evidence>
<proteinExistence type="predicted"/>
<name>A0ABQ7HZK8_9MICR</name>
<evidence type="ECO:0000313" key="4">
    <source>
        <dbReference type="Proteomes" id="UP001516464"/>
    </source>
</evidence>
<protein>
    <recommendedName>
        <fullName evidence="2">Cdc37 N-terminal domain-containing protein</fullName>
    </recommendedName>
</protein>
<comment type="caution">
    <text evidence="3">The sequence shown here is derived from an EMBL/GenBank/DDBJ whole genome shotgun (WGS) entry which is preliminary data.</text>
</comment>
<dbReference type="EMBL" id="SBIQ01000066">
    <property type="protein sequence ID" value="KAF7683641.1"/>
    <property type="molecule type" value="Genomic_DNA"/>
</dbReference>
<evidence type="ECO:0000259" key="2">
    <source>
        <dbReference type="Pfam" id="PF03234"/>
    </source>
</evidence>
<organism evidence="3 4">
    <name type="scientific">Astathelohania contejeani</name>
    <dbReference type="NCBI Taxonomy" id="164912"/>
    <lineage>
        <taxon>Eukaryota</taxon>
        <taxon>Fungi</taxon>
        <taxon>Fungi incertae sedis</taxon>
        <taxon>Microsporidia</taxon>
        <taxon>Astathelohaniidae</taxon>
        <taxon>Astathelohania</taxon>
    </lineage>
</organism>
<keyword evidence="4" id="KW-1185">Reference proteome</keyword>
<feature type="domain" description="Cdc37 N-terminal" evidence="2">
    <location>
        <begin position="9"/>
        <end position="103"/>
    </location>
</feature>
<feature type="region of interest" description="Disordered" evidence="1">
    <location>
        <begin position="1"/>
        <end position="21"/>
    </location>
</feature>
<reference evidence="3 4" key="1">
    <citation type="submission" date="2019-01" db="EMBL/GenBank/DDBJ databases">
        <title>Genomes sequencing and comparative genomics of infectious freshwater microsporidia, Cucumispora dikerogammari and Thelohania contejeani.</title>
        <authorList>
            <person name="Cormier A."/>
            <person name="Giraud I."/>
            <person name="Wattier R."/>
            <person name="Teixeira M."/>
            <person name="Grandjean F."/>
            <person name="Rigaud T."/>
            <person name="Cordaux R."/>
        </authorList>
    </citation>
    <scope>NUCLEOTIDE SEQUENCE [LARGE SCALE GENOMIC DNA]</scope>
    <source>
        <strain evidence="3">T1</strain>
        <tissue evidence="3">Spores</tissue>
    </source>
</reference>
<dbReference type="Pfam" id="PF03234">
    <property type="entry name" value="CDC37_N"/>
    <property type="match status" value="1"/>
</dbReference>
<evidence type="ECO:0000313" key="3">
    <source>
        <dbReference type="EMBL" id="KAF7683641.1"/>
    </source>
</evidence>
<dbReference type="Proteomes" id="UP001516464">
    <property type="component" value="Unassembled WGS sequence"/>
</dbReference>
<feature type="compositionally biased region" description="Low complexity" evidence="1">
    <location>
        <begin position="1"/>
        <end position="14"/>
    </location>
</feature>
<gene>
    <name evidence="3" type="ORF">TCON_1154</name>
</gene>